<dbReference type="Proteomes" id="UP000677228">
    <property type="component" value="Unassembled WGS sequence"/>
</dbReference>
<dbReference type="Proteomes" id="UP000682733">
    <property type="component" value="Unassembled WGS sequence"/>
</dbReference>
<evidence type="ECO:0000313" key="1">
    <source>
        <dbReference type="EMBL" id="CAF1650540.1"/>
    </source>
</evidence>
<dbReference type="AlphaFoldDB" id="A0A8S2XGQ0"/>
<comment type="caution">
    <text evidence="2">The sequence shown here is derived from an EMBL/GenBank/DDBJ whole genome shotgun (WGS) entry which is preliminary data.</text>
</comment>
<dbReference type="EMBL" id="CAJOBA010094346">
    <property type="protein sequence ID" value="CAF4497303.1"/>
    <property type="molecule type" value="Genomic_DNA"/>
</dbReference>
<evidence type="ECO:0000313" key="3">
    <source>
        <dbReference type="Proteomes" id="UP000682733"/>
    </source>
</evidence>
<gene>
    <name evidence="1" type="ORF">OVA965_LOCUS44805</name>
    <name evidence="2" type="ORF">TMI583_LOCUS47809</name>
</gene>
<accession>A0A8S2XGQ0</accession>
<proteinExistence type="predicted"/>
<evidence type="ECO:0000313" key="2">
    <source>
        <dbReference type="EMBL" id="CAF4497303.1"/>
    </source>
</evidence>
<dbReference type="EMBL" id="CAJNOK010066002">
    <property type="protein sequence ID" value="CAF1650540.1"/>
    <property type="molecule type" value="Genomic_DNA"/>
</dbReference>
<protein>
    <submittedName>
        <fullName evidence="2">Uncharacterized protein</fullName>
    </submittedName>
</protein>
<reference evidence="2" key="1">
    <citation type="submission" date="2021-02" db="EMBL/GenBank/DDBJ databases">
        <authorList>
            <person name="Nowell W R."/>
        </authorList>
    </citation>
    <scope>NUCLEOTIDE SEQUENCE</scope>
</reference>
<sequence>MKSFIAAAKTNSAAFMGALNNLLGLSIVLDPRFVVVTAAGAQQPVFPTVATSGNGQKLTFSLHEAPSGITFKLITITLTVQAPILADVQEMLQAIANPFPQNPIVVSYVKYKAFFDAATATSSTFLAALNTLIGSNAIVLPGGTNIEPNVNSKPTITDSGGTKAVTFA</sequence>
<organism evidence="2 3">
    <name type="scientific">Didymodactylos carnosus</name>
    <dbReference type="NCBI Taxonomy" id="1234261"/>
    <lineage>
        <taxon>Eukaryota</taxon>
        <taxon>Metazoa</taxon>
        <taxon>Spiralia</taxon>
        <taxon>Gnathifera</taxon>
        <taxon>Rotifera</taxon>
        <taxon>Eurotatoria</taxon>
        <taxon>Bdelloidea</taxon>
        <taxon>Philodinida</taxon>
        <taxon>Philodinidae</taxon>
        <taxon>Didymodactylos</taxon>
    </lineage>
</organism>
<name>A0A8S2XGQ0_9BILA</name>